<evidence type="ECO:0000256" key="11">
    <source>
        <dbReference type="ARBA" id="ARBA00023049"/>
    </source>
</evidence>
<dbReference type="EC" id="3.4.11.2" evidence="4"/>
<dbReference type="GO" id="GO:0006508">
    <property type="term" value="P:proteolysis"/>
    <property type="evidence" value="ECO:0007669"/>
    <property type="project" value="UniProtKB-KW"/>
</dbReference>
<dbReference type="GO" id="GO:0008237">
    <property type="term" value="F:metallopeptidase activity"/>
    <property type="evidence" value="ECO:0007669"/>
    <property type="project" value="UniProtKB-KW"/>
</dbReference>
<dbReference type="InterPro" id="IPR016024">
    <property type="entry name" value="ARM-type_fold"/>
</dbReference>
<evidence type="ECO:0000256" key="13">
    <source>
        <dbReference type="PIRSR" id="PIRSR634015-2"/>
    </source>
</evidence>
<evidence type="ECO:0000256" key="2">
    <source>
        <dbReference type="ARBA" id="ARBA00004496"/>
    </source>
</evidence>
<dbReference type="InterPro" id="IPR034015">
    <property type="entry name" value="M1_LTA4H"/>
</dbReference>
<keyword evidence="6" id="KW-0963">Cytoplasm</keyword>
<evidence type="ECO:0000256" key="12">
    <source>
        <dbReference type="PIRSR" id="PIRSR634015-1"/>
    </source>
</evidence>
<dbReference type="SUPFAM" id="SSF48371">
    <property type="entry name" value="ARM repeat"/>
    <property type="match status" value="1"/>
</dbReference>
<keyword evidence="8 14" id="KW-0479">Metal-binding</keyword>
<evidence type="ECO:0000259" key="15">
    <source>
        <dbReference type="SMART" id="SM01263"/>
    </source>
</evidence>
<evidence type="ECO:0000256" key="8">
    <source>
        <dbReference type="ARBA" id="ARBA00022723"/>
    </source>
</evidence>
<feature type="binding site" evidence="13">
    <location>
        <begin position="138"/>
        <end position="140"/>
    </location>
    <ligand>
        <name>a peptide</name>
        <dbReference type="ChEBI" id="CHEBI:60466"/>
    </ligand>
</feature>
<evidence type="ECO:0000256" key="5">
    <source>
        <dbReference type="ARBA" id="ARBA00015611"/>
    </source>
</evidence>
<dbReference type="CDD" id="cd09599">
    <property type="entry name" value="M1_LTA4H"/>
    <property type="match status" value="1"/>
</dbReference>
<feature type="domain" description="Peptidase M1 leukotriene A4 hydrolase/aminopeptidase C-terminal" evidence="15">
    <location>
        <begin position="461"/>
        <end position="599"/>
    </location>
</feature>
<comment type="caution">
    <text evidence="16">The sequence shown here is derived from an EMBL/GenBank/DDBJ whole genome shotgun (WGS) entry which is preliminary data.</text>
</comment>
<evidence type="ECO:0000256" key="4">
    <source>
        <dbReference type="ARBA" id="ARBA00012564"/>
    </source>
</evidence>
<comment type="catalytic activity">
    <reaction evidence="1">
        <text>Release of an N-terminal amino acid, Xaa-|-Yaa- from a peptide, amide or arylamide. Xaa is preferably Ala, but may be most amino acids including Pro (slow action). When a terminal hydrophobic residue is followed by a prolyl residue, the two may be released as an intact Xaa-Pro dipeptide.</text>
        <dbReference type="EC" id="3.4.11.2"/>
    </reaction>
</comment>
<dbReference type="OrthoDB" id="100605at2"/>
<gene>
    <name evidence="16" type="ORF">FJM65_00775</name>
</gene>
<feature type="active site" description="Proton donor" evidence="12">
    <location>
        <position position="382"/>
    </location>
</feature>
<evidence type="ECO:0000256" key="7">
    <source>
        <dbReference type="ARBA" id="ARBA00022670"/>
    </source>
</evidence>
<dbReference type="InterPro" id="IPR015211">
    <property type="entry name" value="Peptidase_M1_C"/>
</dbReference>
<dbReference type="EMBL" id="VFRQ01000001">
    <property type="protein sequence ID" value="TPE46429.1"/>
    <property type="molecule type" value="Genomic_DNA"/>
</dbReference>
<keyword evidence="11" id="KW-0482">Metalloprotease</keyword>
<comment type="cofactor">
    <cofactor evidence="14">
        <name>Zn(2+)</name>
        <dbReference type="ChEBI" id="CHEBI:29105"/>
    </cofactor>
    <text evidence="14">Binds 1 zinc ion per subunit.</text>
</comment>
<reference evidence="16 17" key="1">
    <citation type="submission" date="2019-06" db="EMBL/GenBank/DDBJ databases">
        <title>A novel bacterium of genus Pontibacter, isolated from marine sediment.</title>
        <authorList>
            <person name="Huang H."/>
            <person name="Mo K."/>
            <person name="Hu Y."/>
        </authorList>
    </citation>
    <scope>NUCLEOTIDE SEQUENCE [LARGE SCALE GENOMIC DNA]</scope>
    <source>
        <strain evidence="16 17">HB172049</strain>
    </source>
</reference>
<comment type="similarity">
    <text evidence="3">Belongs to the peptidase M1 family.</text>
</comment>
<dbReference type="GO" id="GO:0005737">
    <property type="term" value="C:cytoplasm"/>
    <property type="evidence" value="ECO:0007669"/>
    <property type="project" value="UniProtKB-SubCell"/>
</dbReference>
<feature type="binding site" evidence="14">
    <location>
        <position position="298"/>
    </location>
    <ligand>
        <name>Zn(2+)</name>
        <dbReference type="ChEBI" id="CHEBI:29105"/>
        <note>catalytic</note>
    </ligand>
</feature>
<keyword evidence="10 14" id="KW-0862">Zinc</keyword>
<evidence type="ECO:0000256" key="3">
    <source>
        <dbReference type="ARBA" id="ARBA00010136"/>
    </source>
</evidence>
<dbReference type="InterPro" id="IPR042097">
    <property type="entry name" value="Aminopeptidase_N-like_N_sf"/>
</dbReference>
<evidence type="ECO:0000256" key="9">
    <source>
        <dbReference type="ARBA" id="ARBA00022801"/>
    </source>
</evidence>
<dbReference type="PANTHER" id="PTHR45726">
    <property type="entry name" value="LEUKOTRIENE A-4 HYDROLASE"/>
    <property type="match status" value="1"/>
</dbReference>
<dbReference type="Gene3D" id="1.10.390.10">
    <property type="entry name" value="Neutral Protease Domain 2"/>
    <property type="match status" value="1"/>
</dbReference>
<dbReference type="PANTHER" id="PTHR45726:SF3">
    <property type="entry name" value="LEUKOTRIENE A-4 HYDROLASE"/>
    <property type="match status" value="1"/>
</dbReference>
<evidence type="ECO:0000256" key="14">
    <source>
        <dbReference type="PIRSR" id="PIRSR634015-3"/>
    </source>
</evidence>
<evidence type="ECO:0000256" key="1">
    <source>
        <dbReference type="ARBA" id="ARBA00000098"/>
    </source>
</evidence>
<dbReference type="GO" id="GO:0008270">
    <property type="term" value="F:zinc ion binding"/>
    <property type="evidence" value="ECO:0007669"/>
    <property type="project" value="InterPro"/>
</dbReference>
<dbReference type="Gene3D" id="2.60.40.1730">
    <property type="entry name" value="tricorn interacting facor f3 domain"/>
    <property type="match status" value="1"/>
</dbReference>
<keyword evidence="7" id="KW-0645">Protease</keyword>
<dbReference type="Gene3D" id="3.30.2010.30">
    <property type="match status" value="1"/>
</dbReference>
<evidence type="ECO:0000256" key="6">
    <source>
        <dbReference type="ARBA" id="ARBA00022490"/>
    </source>
</evidence>
<dbReference type="InterPro" id="IPR001930">
    <property type="entry name" value="Peptidase_M1"/>
</dbReference>
<dbReference type="GO" id="GO:0016285">
    <property type="term" value="F:alanyl aminopeptidase activity"/>
    <property type="evidence" value="ECO:0007669"/>
    <property type="project" value="UniProtKB-EC"/>
</dbReference>
<dbReference type="InterPro" id="IPR027268">
    <property type="entry name" value="Peptidase_M4/M1_CTD_sf"/>
</dbReference>
<keyword evidence="9" id="KW-0378">Hydrolase</keyword>
<dbReference type="SMART" id="SM01263">
    <property type="entry name" value="Leuk-A4-hydro_C"/>
    <property type="match status" value="1"/>
</dbReference>
<feature type="binding site" evidence="14">
    <location>
        <position position="294"/>
    </location>
    <ligand>
        <name>Zn(2+)</name>
        <dbReference type="ChEBI" id="CHEBI:29105"/>
        <note>catalytic</note>
    </ligand>
</feature>
<sequence length="600" mass="67794">MTTEQTASEQSAKDVHSFAKPAEAVAKHLDLNIDVNFEQKVLHGTASYLIENKTGTDEIVFDTRGLEIEKVYLGDAQEETGFALGDEKEFLGRPLSVKIKPDTKKVTIQYKTSPDAAALQWLNPQQTAGKKYPFLFTQSQAILARTWIPIQDSPGIRITYNAEVKVPKELLAVMSASNPVEKNASGVYTFEMKQPIPSYLMALSVGDLVFREVGTQTGIYAEPATIEAAAYEFAEMDKMLVAAEKLYGKYRWDRYDLLVLPPSFPFGGMENPRLTFVTPTVLAKDRSLTSLIAHELAHSWSGNLVTNGTWNDFWLNEGFTVYFERRIMEEIYGKDYADMLNVLGYQDLMNTLNDLGKDSQDTRLKLDLEGRDPDEGLTDIAYEKGSFFLQNIEKAVGRERFDEFLNNYFNTFAFQSTNTDKFLDFLQKELIKGDEELAKKINVDGWVYSPGLPADFKVPTSARFAKVEEAFQSWKNGTPAAQLSTKDWSSHEWLHFIRMLPEQMSQEQMADLDKAFNFTNSGNSEVLAAWFIHAIQNNYTTADEAMEQFLTNVGRRKFLVPIYKALAATPEGKKKALAIYAKARPNYHAVSTVTLDEMLK</sequence>
<dbReference type="PRINTS" id="PR00756">
    <property type="entry name" value="ALADIPTASE"/>
</dbReference>
<protein>
    <recommendedName>
        <fullName evidence="5">Aminopeptidase N</fullName>
        <ecNumber evidence="4">3.4.11.2</ecNumber>
    </recommendedName>
</protein>
<comment type="subcellular location">
    <subcellularLocation>
        <location evidence="2">Cytoplasm</location>
    </subcellularLocation>
</comment>
<name>A0A501W9Y7_9BACT</name>
<dbReference type="Pfam" id="PF09127">
    <property type="entry name" value="Leuk-A4-hydro_C"/>
    <property type="match status" value="1"/>
</dbReference>
<dbReference type="SUPFAM" id="SSF63737">
    <property type="entry name" value="Leukotriene A4 hydrolase N-terminal domain"/>
    <property type="match status" value="1"/>
</dbReference>
<feature type="binding site" evidence="13">
    <location>
        <begin position="265"/>
        <end position="270"/>
    </location>
    <ligand>
        <name>a peptide</name>
        <dbReference type="ChEBI" id="CHEBI:60466"/>
    </ligand>
</feature>
<feature type="binding site" evidence="13">
    <location>
        <begin position="555"/>
        <end position="557"/>
    </location>
    <ligand>
        <name>a peptide</name>
        <dbReference type="ChEBI" id="CHEBI:60466"/>
    </ligand>
</feature>
<evidence type="ECO:0000313" key="16">
    <source>
        <dbReference type="EMBL" id="TPE46429.1"/>
    </source>
</evidence>
<evidence type="ECO:0000313" key="17">
    <source>
        <dbReference type="Proteomes" id="UP000316727"/>
    </source>
</evidence>
<proteinExistence type="inferred from homology"/>
<feature type="binding site" evidence="14">
    <location>
        <position position="317"/>
    </location>
    <ligand>
        <name>Zn(2+)</name>
        <dbReference type="ChEBI" id="CHEBI:29105"/>
        <note>catalytic</note>
    </ligand>
</feature>
<dbReference type="Proteomes" id="UP000316727">
    <property type="component" value="Unassembled WGS sequence"/>
</dbReference>
<dbReference type="InterPro" id="IPR014782">
    <property type="entry name" value="Peptidase_M1_dom"/>
</dbReference>
<dbReference type="InterPro" id="IPR045357">
    <property type="entry name" value="Aminopeptidase_N-like_N"/>
</dbReference>
<feature type="active site" description="Proton acceptor" evidence="12">
    <location>
        <position position="295"/>
    </location>
</feature>
<keyword evidence="17" id="KW-1185">Reference proteome</keyword>
<evidence type="ECO:0000256" key="10">
    <source>
        <dbReference type="ARBA" id="ARBA00022833"/>
    </source>
</evidence>
<dbReference type="Pfam" id="PF17900">
    <property type="entry name" value="Peptidase_M1_N"/>
    <property type="match status" value="1"/>
</dbReference>
<organism evidence="16 17">
    <name type="scientific">Pontibacter mangrovi</name>
    <dbReference type="NCBI Taxonomy" id="2589816"/>
    <lineage>
        <taxon>Bacteria</taxon>
        <taxon>Pseudomonadati</taxon>
        <taxon>Bacteroidota</taxon>
        <taxon>Cytophagia</taxon>
        <taxon>Cytophagales</taxon>
        <taxon>Hymenobacteraceae</taxon>
        <taxon>Pontibacter</taxon>
    </lineage>
</organism>
<dbReference type="InterPro" id="IPR049980">
    <property type="entry name" value="LTA4H_cat"/>
</dbReference>
<dbReference type="InterPro" id="IPR038502">
    <property type="entry name" value="M1_LTA-4_hydro/amino_C_sf"/>
</dbReference>
<dbReference type="SUPFAM" id="SSF55486">
    <property type="entry name" value="Metalloproteases ('zincins'), catalytic domain"/>
    <property type="match status" value="1"/>
</dbReference>
<dbReference type="Pfam" id="PF01433">
    <property type="entry name" value="Peptidase_M1"/>
    <property type="match status" value="1"/>
</dbReference>
<accession>A0A501W9Y7</accession>
<dbReference type="AlphaFoldDB" id="A0A501W9Y7"/>
<dbReference type="Gene3D" id="1.25.40.320">
    <property type="entry name" value="Peptidase M1, leukotriene A4 hydrolase/aminopeptidase C-terminal domain"/>
    <property type="match status" value="1"/>
</dbReference>
<dbReference type="FunFam" id="3.30.2010.30:FF:000001">
    <property type="entry name" value="Leukotriene A(4) hydrolase"/>
    <property type="match status" value="1"/>
</dbReference>